<organism evidence="1 2">
    <name type="scientific">Methylomonas lenta</name>
    <dbReference type="NCBI Taxonomy" id="980561"/>
    <lineage>
        <taxon>Bacteria</taxon>
        <taxon>Pseudomonadati</taxon>
        <taxon>Pseudomonadota</taxon>
        <taxon>Gammaproteobacteria</taxon>
        <taxon>Methylococcales</taxon>
        <taxon>Methylococcaceae</taxon>
        <taxon>Methylomonas</taxon>
    </lineage>
</organism>
<comment type="caution">
    <text evidence="1">The sequence shown here is derived from an EMBL/GenBank/DDBJ whole genome shotgun (WGS) entry which is preliminary data.</text>
</comment>
<evidence type="ECO:0000313" key="2">
    <source>
        <dbReference type="Proteomes" id="UP000078476"/>
    </source>
</evidence>
<gene>
    <name evidence="1" type="ORF">A1359_15275</name>
</gene>
<dbReference type="OrthoDB" id="5570463at2"/>
<dbReference type="RefSeq" id="WP_066986291.1">
    <property type="nucleotide sequence ID" value="NZ_LUUI01000145.1"/>
</dbReference>
<keyword evidence="2" id="KW-1185">Reference proteome</keyword>
<reference evidence="1 2" key="1">
    <citation type="submission" date="2016-03" db="EMBL/GenBank/DDBJ databases">
        <authorList>
            <person name="Ploux O."/>
        </authorList>
    </citation>
    <scope>NUCLEOTIDE SEQUENCE [LARGE SCALE GENOMIC DNA]</scope>
    <source>
        <strain evidence="1 2">R-45370</strain>
    </source>
</reference>
<name>A0A177MZC5_9GAMM</name>
<protein>
    <submittedName>
        <fullName evidence="1">Uncharacterized protein</fullName>
    </submittedName>
</protein>
<evidence type="ECO:0000313" key="1">
    <source>
        <dbReference type="EMBL" id="OAI11056.1"/>
    </source>
</evidence>
<sequence>MKTSYQEETKLVHAAFLDALSGEFIARTGCGAYVFLNPFDIHVMFKDYLKHNTPIREYVRQSVKVHVSA</sequence>
<dbReference type="EMBL" id="LUUI01000145">
    <property type="protein sequence ID" value="OAI11056.1"/>
    <property type="molecule type" value="Genomic_DNA"/>
</dbReference>
<dbReference type="Proteomes" id="UP000078476">
    <property type="component" value="Unassembled WGS sequence"/>
</dbReference>
<dbReference type="AlphaFoldDB" id="A0A177MZC5"/>
<proteinExistence type="predicted"/>
<dbReference type="STRING" id="980561.A1359_15275"/>
<accession>A0A177MZC5</accession>